<dbReference type="InterPro" id="IPR011333">
    <property type="entry name" value="SKP1/BTB/POZ_sf"/>
</dbReference>
<dbReference type="InterPro" id="IPR000210">
    <property type="entry name" value="BTB/POZ_dom"/>
</dbReference>
<evidence type="ECO:0000256" key="1">
    <source>
        <dbReference type="ARBA" id="ARBA00004906"/>
    </source>
</evidence>
<keyword evidence="4" id="KW-1185">Reference proteome</keyword>
<evidence type="ECO:0000259" key="2">
    <source>
        <dbReference type="SMART" id="SM00225"/>
    </source>
</evidence>
<reference evidence="3 4" key="1">
    <citation type="journal article" date="2024" name="Nat. Commun.">
        <title>Phylogenomics reveals the evolutionary origins of lichenization in chlorophyte algae.</title>
        <authorList>
            <person name="Puginier C."/>
            <person name="Libourel C."/>
            <person name="Otte J."/>
            <person name="Skaloud P."/>
            <person name="Haon M."/>
            <person name="Grisel S."/>
            <person name="Petersen M."/>
            <person name="Berrin J.G."/>
            <person name="Delaux P.M."/>
            <person name="Dal Grande F."/>
            <person name="Keller J."/>
        </authorList>
    </citation>
    <scope>NUCLEOTIDE SEQUENCE [LARGE SCALE GENOMIC DNA]</scope>
    <source>
        <strain evidence="3 4">SAG 2145</strain>
    </source>
</reference>
<dbReference type="Pfam" id="PF02214">
    <property type="entry name" value="BTB_2"/>
    <property type="match status" value="2"/>
</dbReference>
<protein>
    <recommendedName>
        <fullName evidence="2">BTB domain-containing protein</fullName>
    </recommendedName>
</protein>
<dbReference type="Proteomes" id="UP001438707">
    <property type="component" value="Unassembled WGS sequence"/>
</dbReference>
<accession>A0AAW1RAQ5</accession>
<dbReference type="GO" id="GO:0051260">
    <property type="term" value="P:protein homooligomerization"/>
    <property type="evidence" value="ECO:0007669"/>
    <property type="project" value="InterPro"/>
</dbReference>
<dbReference type="PANTHER" id="PTHR14499:SF136">
    <property type="entry name" value="GH08630P"/>
    <property type="match status" value="1"/>
</dbReference>
<dbReference type="InterPro" id="IPR003131">
    <property type="entry name" value="T1-type_BTB"/>
</dbReference>
<feature type="domain" description="BTB" evidence="2">
    <location>
        <begin position="2"/>
        <end position="104"/>
    </location>
</feature>
<organism evidence="3 4">
    <name type="scientific">Apatococcus lobatus</name>
    <dbReference type="NCBI Taxonomy" id="904363"/>
    <lineage>
        <taxon>Eukaryota</taxon>
        <taxon>Viridiplantae</taxon>
        <taxon>Chlorophyta</taxon>
        <taxon>core chlorophytes</taxon>
        <taxon>Trebouxiophyceae</taxon>
        <taxon>Chlorellales</taxon>
        <taxon>Chlorellaceae</taxon>
        <taxon>Apatococcus</taxon>
    </lineage>
</organism>
<dbReference type="EMBL" id="JALJOS010000015">
    <property type="protein sequence ID" value="KAK9830678.1"/>
    <property type="molecule type" value="Genomic_DNA"/>
</dbReference>
<feature type="domain" description="BTB" evidence="2">
    <location>
        <begin position="185"/>
        <end position="287"/>
    </location>
</feature>
<dbReference type="SMART" id="SM00225">
    <property type="entry name" value="BTB"/>
    <property type="match status" value="2"/>
</dbReference>
<dbReference type="SUPFAM" id="SSF54695">
    <property type="entry name" value="POZ domain"/>
    <property type="match status" value="2"/>
</dbReference>
<sequence>MTVVELSVGGSKFATTRATLTRDPESMLARMFDGGLPPCQKDSKGRYVIDRNGTAFGYVLDYLRGEPTRSPNTSQERSQLLADAESFQLQGLQAQLAANGVLRTPCSLPGPPQTETWSHMTAMEAHSAAIMKHVAIQASANTTKGLRVLPVGVTASCSNKPSGKCLLLCPGSQGAEEASACRIMTVVELSVGGLNFTTTRATFTRDPESMLARMFDGGLPPCQKDTLGRYVIDLNGTAFGYVLDYLRGEPTRSPPTSQERSQLLADAEYYQANWVLPKVPHELRQIVLDDAYTMQYDLDNMGYSLDIERGGYDGFQGKISNIALKVTDALTLFRFEFKSK</sequence>
<dbReference type="PANTHER" id="PTHR14499">
    <property type="entry name" value="POTASSIUM CHANNEL TETRAMERIZATION DOMAIN-CONTAINING"/>
    <property type="match status" value="1"/>
</dbReference>
<dbReference type="Gene3D" id="3.30.710.10">
    <property type="entry name" value="Potassium Channel Kv1.1, Chain A"/>
    <property type="match status" value="2"/>
</dbReference>
<evidence type="ECO:0000313" key="4">
    <source>
        <dbReference type="Proteomes" id="UP001438707"/>
    </source>
</evidence>
<gene>
    <name evidence="3" type="ORF">WJX74_002057</name>
</gene>
<evidence type="ECO:0000313" key="3">
    <source>
        <dbReference type="EMBL" id="KAK9830678.1"/>
    </source>
</evidence>
<proteinExistence type="predicted"/>
<comment type="pathway">
    <text evidence="1">Protein modification; protein ubiquitination.</text>
</comment>
<comment type="caution">
    <text evidence="3">The sequence shown here is derived from an EMBL/GenBank/DDBJ whole genome shotgun (WGS) entry which is preliminary data.</text>
</comment>
<name>A0AAW1RAQ5_9CHLO</name>
<dbReference type="AlphaFoldDB" id="A0AAW1RAQ5"/>